<organism evidence="2 3">
    <name type="scientific">Algibacter miyuki</name>
    <dbReference type="NCBI Taxonomy" id="1306933"/>
    <lineage>
        <taxon>Bacteria</taxon>
        <taxon>Pseudomonadati</taxon>
        <taxon>Bacteroidota</taxon>
        <taxon>Flavobacteriia</taxon>
        <taxon>Flavobacteriales</taxon>
        <taxon>Flavobacteriaceae</taxon>
        <taxon>Algibacter</taxon>
    </lineage>
</organism>
<evidence type="ECO:0000313" key="3">
    <source>
        <dbReference type="Proteomes" id="UP001589590"/>
    </source>
</evidence>
<feature type="chain" id="PRO_5046122717" evidence="1">
    <location>
        <begin position="19"/>
        <end position="238"/>
    </location>
</feature>
<feature type="signal peptide" evidence="1">
    <location>
        <begin position="1"/>
        <end position="18"/>
    </location>
</feature>
<dbReference type="EMBL" id="JBHMFA010000001">
    <property type="protein sequence ID" value="MFB9103979.1"/>
    <property type="molecule type" value="Genomic_DNA"/>
</dbReference>
<dbReference type="Pfam" id="PF20113">
    <property type="entry name" value="DUF6503"/>
    <property type="match status" value="1"/>
</dbReference>
<name>A0ABV5GWF6_9FLAO</name>
<reference evidence="2 3" key="1">
    <citation type="submission" date="2024-09" db="EMBL/GenBank/DDBJ databases">
        <authorList>
            <person name="Sun Q."/>
            <person name="Mori K."/>
        </authorList>
    </citation>
    <scope>NUCLEOTIDE SEQUENCE [LARGE SCALE GENOMIC DNA]</scope>
    <source>
        <strain evidence="2 3">CECT 8300</strain>
    </source>
</reference>
<comment type="caution">
    <text evidence="2">The sequence shown here is derived from an EMBL/GenBank/DDBJ whole genome shotgun (WGS) entry which is preliminary data.</text>
</comment>
<dbReference type="Proteomes" id="UP001589590">
    <property type="component" value="Unassembled WGS sequence"/>
</dbReference>
<gene>
    <name evidence="2" type="ORF">ACFFU1_03630</name>
</gene>
<dbReference type="InterPro" id="IPR045444">
    <property type="entry name" value="DUF6503"/>
</dbReference>
<sequence>MKNLILLCLLFVSTIGLSQDITGAELLEKSIQFHDPDNNWKNFEGAFSVTMNMPNKPERISNISISLPKEYFALQTQKDTILAESVVNKSDCTLSINGNTNLTDALKKEHNLSCKRAKLFKNYYTYLYGLPMKLNDEGTIIDQKVTQKTFKGKEYLVLKATYQKEVGKDTWYFYFNPETYAMEVYQFFKDESKNDGEYILLTGLETINGIKMPKNRAWYFNKNDGYLATDILSKSVQN</sequence>
<keyword evidence="1" id="KW-0732">Signal</keyword>
<dbReference type="RefSeq" id="WP_290269957.1">
    <property type="nucleotide sequence ID" value="NZ_JAUFQP010000007.1"/>
</dbReference>
<proteinExistence type="predicted"/>
<evidence type="ECO:0000256" key="1">
    <source>
        <dbReference type="SAM" id="SignalP"/>
    </source>
</evidence>
<keyword evidence="3" id="KW-1185">Reference proteome</keyword>
<protein>
    <submittedName>
        <fullName evidence="2">DUF6503 family protein</fullName>
    </submittedName>
</protein>
<accession>A0ABV5GWF6</accession>
<evidence type="ECO:0000313" key="2">
    <source>
        <dbReference type="EMBL" id="MFB9103979.1"/>
    </source>
</evidence>